<evidence type="ECO:0000256" key="4">
    <source>
        <dbReference type="ARBA" id="ARBA00022679"/>
    </source>
</evidence>
<dbReference type="Pfam" id="PF02397">
    <property type="entry name" value="Bac_transf"/>
    <property type="match status" value="1"/>
</dbReference>
<evidence type="ECO:0000256" key="6">
    <source>
        <dbReference type="ARBA" id="ARBA00022989"/>
    </source>
</evidence>
<evidence type="ECO:0000259" key="10">
    <source>
        <dbReference type="Pfam" id="PF02397"/>
    </source>
</evidence>
<evidence type="ECO:0000256" key="3">
    <source>
        <dbReference type="ARBA" id="ARBA00022475"/>
    </source>
</evidence>
<protein>
    <submittedName>
        <fullName evidence="11">Sugar transferase</fullName>
    </submittedName>
</protein>
<keyword evidence="6 9" id="KW-1133">Transmembrane helix</keyword>
<organism evidence="11 12">
    <name type="scientific">Litoreibacter roseus</name>
    <dbReference type="NCBI Taxonomy" id="2601869"/>
    <lineage>
        <taxon>Bacteria</taxon>
        <taxon>Pseudomonadati</taxon>
        <taxon>Pseudomonadota</taxon>
        <taxon>Alphaproteobacteria</taxon>
        <taxon>Rhodobacterales</taxon>
        <taxon>Roseobacteraceae</taxon>
        <taxon>Litoreibacter</taxon>
    </lineage>
</organism>
<keyword evidence="5 9" id="KW-0812">Transmembrane</keyword>
<evidence type="ECO:0000313" key="12">
    <source>
        <dbReference type="Proteomes" id="UP000436822"/>
    </source>
</evidence>
<evidence type="ECO:0000256" key="7">
    <source>
        <dbReference type="ARBA" id="ARBA00023136"/>
    </source>
</evidence>
<keyword evidence="3" id="KW-1003">Cell membrane</keyword>
<evidence type="ECO:0000256" key="1">
    <source>
        <dbReference type="ARBA" id="ARBA00004236"/>
    </source>
</evidence>
<dbReference type="GO" id="GO:0000271">
    <property type="term" value="P:polysaccharide biosynthetic process"/>
    <property type="evidence" value="ECO:0007669"/>
    <property type="project" value="UniProtKB-KW"/>
</dbReference>
<dbReference type="PANTHER" id="PTHR30576">
    <property type="entry name" value="COLANIC BIOSYNTHESIS UDP-GLUCOSE LIPID CARRIER TRANSFERASE"/>
    <property type="match status" value="1"/>
</dbReference>
<dbReference type="PANTHER" id="PTHR30576:SF4">
    <property type="entry name" value="UNDECAPRENYL-PHOSPHATE GALACTOSE PHOSPHOTRANSFERASE"/>
    <property type="match status" value="1"/>
</dbReference>
<keyword evidence="7 9" id="KW-0472">Membrane</keyword>
<comment type="subcellular location">
    <subcellularLocation>
        <location evidence="1">Cell membrane</location>
    </subcellularLocation>
</comment>
<keyword evidence="4 11" id="KW-0808">Transferase</keyword>
<dbReference type="Proteomes" id="UP000436822">
    <property type="component" value="Unassembled WGS sequence"/>
</dbReference>
<evidence type="ECO:0000256" key="8">
    <source>
        <dbReference type="ARBA" id="ARBA00023169"/>
    </source>
</evidence>
<accession>A0A6N6JF70</accession>
<evidence type="ECO:0000256" key="9">
    <source>
        <dbReference type="SAM" id="Phobius"/>
    </source>
</evidence>
<feature type="domain" description="Bacterial sugar transferase" evidence="10">
    <location>
        <begin position="35"/>
        <end position="223"/>
    </location>
</feature>
<reference evidence="11 12" key="1">
    <citation type="submission" date="2019-12" db="EMBL/GenBank/DDBJ databases">
        <title>Litoreibacter badius sp. nov., a novel bacteriochlorophyll a-containing bacterium in the genus Litoreibacter.</title>
        <authorList>
            <person name="Kanamuro M."/>
            <person name="Takabe Y."/>
            <person name="Mori K."/>
            <person name="Takaichi S."/>
            <person name="Hanada S."/>
        </authorList>
    </citation>
    <scope>NUCLEOTIDE SEQUENCE [LARGE SCALE GENOMIC DNA]</scope>
    <source>
        <strain evidence="11 12">K6</strain>
    </source>
</reference>
<dbReference type="GO" id="GO:0016780">
    <property type="term" value="F:phosphotransferase activity, for other substituted phosphate groups"/>
    <property type="evidence" value="ECO:0007669"/>
    <property type="project" value="TreeGrafter"/>
</dbReference>
<evidence type="ECO:0000256" key="5">
    <source>
        <dbReference type="ARBA" id="ARBA00022692"/>
    </source>
</evidence>
<dbReference type="AlphaFoldDB" id="A0A6N6JF70"/>
<name>A0A6N6JF70_9RHOB</name>
<sequence>MTAPIKITEVDGFGPVEPVPAARPFRKRIYDGFGKRALDLTLIALSLPLIVPLITLMALAVILQGQKPFFRQRRIGRHGDVFTMFKLQTMCRNADAKLGDILKDDPDAAAAWAKKQKLDHDPRVTPVGRVLRKSSMDELPQIWNVLIGDMSLVGPRPMMENQAALYEGTAYFNLRPGLTGPWQVSARNKSSFGQRAHFDDLYGRKKSLTYDVAMILRTLRVVARGTGS</sequence>
<keyword evidence="12" id="KW-1185">Reference proteome</keyword>
<dbReference type="InterPro" id="IPR003362">
    <property type="entry name" value="Bact_transf"/>
</dbReference>
<proteinExistence type="inferred from homology"/>
<dbReference type="EMBL" id="BLJE01000002">
    <property type="protein sequence ID" value="GFE64597.1"/>
    <property type="molecule type" value="Genomic_DNA"/>
</dbReference>
<evidence type="ECO:0000256" key="2">
    <source>
        <dbReference type="ARBA" id="ARBA00006464"/>
    </source>
</evidence>
<dbReference type="OrthoDB" id="9808602at2"/>
<feature type="transmembrane region" description="Helical" evidence="9">
    <location>
        <begin position="40"/>
        <end position="63"/>
    </location>
</feature>
<dbReference type="RefSeq" id="WP_159805908.1">
    <property type="nucleotide sequence ID" value="NZ_BLJE01000002.1"/>
</dbReference>
<keyword evidence="8" id="KW-0270">Exopolysaccharide synthesis</keyword>
<gene>
    <name evidence="11" type="ORF">KIN_16710</name>
</gene>
<evidence type="ECO:0000313" key="11">
    <source>
        <dbReference type="EMBL" id="GFE64597.1"/>
    </source>
</evidence>
<dbReference type="GO" id="GO:0005886">
    <property type="term" value="C:plasma membrane"/>
    <property type="evidence" value="ECO:0007669"/>
    <property type="project" value="UniProtKB-SubCell"/>
</dbReference>
<comment type="caution">
    <text evidence="11">The sequence shown here is derived from an EMBL/GenBank/DDBJ whole genome shotgun (WGS) entry which is preliminary data.</text>
</comment>
<comment type="similarity">
    <text evidence="2">Belongs to the bacterial sugar transferase family.</text>
</comment>